<dbReference type="InterPro" id="IPR050229">
    <property type="entry name" value="GlpE_sulfurtransferase"/>
</dbReference>
<dbReference type="InterPro" id="IPR036873">
    <property type="entry name" value="Rhodanese-like_dom_sf"/>
</dbReference>
<dbReference type="AlphaFoldDB" id="A0AAE6JI66"/>
<proteinExistence type="predicted"/>
<dbReference type="Proteomes" id="UP000663940">
    <property type="component" value="Chromosome"/>
</dbReference>
<accession>A0AAE6JI66</accession>
<dbReference type="Proteomes" id="UP000250557">
    <property type="component" value="Chromosome"/>
</dbReference>
<reference evidence="3 5" key="2">
    <citation type="submission" date="2021-03" db="EMBL/GenBank/DDBJ databases">
        <title>Mucilaginibacter strains isolated from gold and copper mining confer multi heavy-metal resistance.</title>
        <authorList>
            <person name="Li Y."/>
        </authorList>
    </citation>
    <scope>NUCLEOTIDE SEQUENCE [LARGE SCALE GENOMIC DNA]</scope>
    <source>
        <strain evidence="3 5">P2-4</strain>
    </source>
</reference>
<reference evidence="2 4" key="1">
    <citation type="submission" date="2019-08" db="EMBL/GenBank/DDBJ databases">
        <title>Comparative genome analysis confer to the adaptation heavy metal polluted environment.</title>
        <authorList>
            <person name="Li Y."/>
        </authorList>
    </citation>
    <scope>NUCLEOTIDE SEQUENCE [LARGE SCALE GENOMIC DNA]</scope>
    <source>
        <strain evidence="2 4">P2</strain>
    </source>
</reference>
<dbReference type="InterPro" id="IPR001763">
    <property type="entry name" value="Rhodanese-like_dom"/>
</dbReference>
<sequence length="102" mass="10918">MNLFKQLFGGSPSVDLGSLIKDGAFLVDVRTPGEFAGGHAKGSVNIPLDQLPQQLSRFRNKKNIIVCCQSGGRSGQAKVILEKNGITNVINGGNWNNVAQYC</sequence>
<name>A0AAE6JI66_9SPHI</name>
<dbReference type="EMBL" id="CP043451">
    <property type="protein sequence ID" value="QEM05995.1"/>
    <property type="molecule type" value="Genomic_DNA"/>
</dbReference>
<evidence type="ECO:0000313" key="3">
    <source>
        <dbReference type="EMBL" id="QTE51479.1"/>
    </source>
</evidence>
<dbReference type="Gene3D" id="3.40.250.10">
    <property type="entry name" value="Rhodanese-like domain"/>
    <property type="match status" value="1"/>
</dbReference>
<dbReference type="SMART" id="SM00450">
    <property type="entry name" value="RHOD"/>
    <property type="match status" value="1"/>
</dbReference>
<dbReference type="CDD" id="cd00158">
    <property type="entry name" value="RHOD"/>
    <property type="match status" value="1"/>
</dbReference>
<dbReference type="Pfam" id="PF00581">
    <property type="entry name" value="Rhodanese"/>
    <property type="match status" value="1"/>
</dbReference>
<keyword evidence="5" id="KW-1185">Reference proteome</keyword>
<dbReference type="PROSITE" id="PS50206">
    <property type="entry name" value="RHODANESE_3"/>
    <property type="match status" value="1"/>
</dbReference>
<feature type="domain" description="Rhodanese" evidence="1">
    <location>
        <begin position="20"/>
        <end position="91"/>
    </location>
</feature>
<evidence type="ECO:0000313" key="2">
    <source>
        <dbReference type="EMBL" id="QEM05995.1"/>
    </source>
</evidence>
<gene>
    <name evidence="2" type="ORF">DIU31_021695</name>
    <name evidence="3" type="ORF">J3L21_05770</name>
</gene>
<evidence type="ECO:0000259" key="1">
    <source>
        <dbReference type="PROSITE" id="PS50206"/>
    </source>
</evidence>
<dbReference type="RefSeq" id="WP_112657489.1">
    <property type="nucleotide sequence ID" value="NZ_CP043451.1"/>
</dbReference>
<dbReference type="SUPFAM" id="SSF52821">
    <property type="entry name" value="Rhodanese/Cell cycle control phosphatase"/>
    <property type="match status" value="1"/>
</dbReference>
<dbReference type="PANTHER" id="PTHR43031">
    <property type="entry name" value="FAD-DEPENDENT OXIDOREDUCTASE"/>
    <property type="match status" value="1"/>
</dbReference>
<evidence type="ECO:0000313" key="5">
    <source>
        <dbReference type="Proteomes" id="UP000663940"/>
    </source>
</evidence>
<protein>
    <submittedName>
        <fullName evidence="2">Rhodanese-like domain-containing protein</fullName>
    </submittedName>
</protein>
<dbReference type="EMBL" id="CP071880">
    <property type="protein sequence ID" value="QTE51479.1"/>
    <property type="molecule type" value="Genomic_DNA"/>
</dbReference>
<dbReference type="PANTHER" id="PTHR43031:SF1">
    <property type="entry name" value="PYRIDINE NUCLEOTIDE-DISULPHIDE OXIDOREDUCTASE"/>
    <property type="match status" value="1"/>
</dbReference>
<organism evidence="2 4">
    <name type="scientific">Mucilaginibacter rubeus</name>
    <dbReference type="NCBI Taxonomy" id="2027860"/>
    <lineage>
        <taxon>Bacteria</taxon>
        <taxon>Pseudomonadati</taxon>
        <taxon>Bacteroidota</taxon>
        <taxon>Sphingobacteriia</taxon>
        <taxon>Sphingobacteriales</taxon>
        <taxon>Sphingobacteriaceae</taxon>
        <taxon>Mucilaginibacter</taxon>
    </lineage>
</organism>
<evidence type="ECO:0000313" key="4">
    <source>
        <dbReference type="Proteomes" id="UP000250557"/>
    </source>
</evidence>